<comment type="cofactor">
    <cofactor evidence="1 5">
        <name>FAD</name>
        <dbReference type="ChEBI" id="CHEBI:57692"/>
    </cofactor>
</comment>
<dbReference type="Gene3D" id="3.30.410.10">
    <property type="entry name" value="Cholesterol Oxidase, domain 2"/>
    <property type="match status" value="1"/>
</dbReference>
<gene>
    <name evidence="8" type="ORF">HBR001_LOCUS3580</name>
</gene>
<dbReference type="PROSITE" id="PS00624">
    <property type="entry name" value="GMC_OXRED_2"/>
    <property type="match status" value="1"/>
</dbReference>
<keyword evidence="6" id="KW-0472">Membrane</keyword>
<proteinExistence type="inferred from homology"/>
<evidence type="ECO:0000256" key="3">
    <source>
        <dbReference type="ARBA" id="ARBA00022630"/>
    </source>
</evidence>
<keyword evidence="4 5" id="KW-0274">FAD</keyword>
<protein>
    <recommendedName>
        <fullName evidence="7">Glucose-methanol-choline oxidoreductase N-terminal domain-containing protein</fullName>
    </recommendedName>
</protein>
<dbReference type="Pfam" id="PF05199">
    <property type="entry name" value="GMC_oxred_C"/>
    <property type="match status" value="1"/>
</dbReference>
<evidence type="ECO:0000313" key="8">
    <source>
        <dbReference type="EMBL" id="CAI5725349.1"/>
    </source>
</evidence>
<dbReference type="AlphaFoldDB" id="A0AAV0TPH6"/>
<evidence type="ECO:0000256" key="6">
    <source>
        <dbReference type="SAM" id="Phobius"/>
    </source>
</evidence>
<comment type="caution">
    <text evidence="8">The sequence shown here is derived from an EMBL/GenBank/DDBJ whole genome shotgun (WGS) entry which is preliminary data.</text>
</comment>
<dbReference type="Gene3D" id="3.50.50.60">
    <property type="entry name" value="FAD/NAD(P)-binding domain"/>
    <property type="match status" value="1"/>
</dbReference>
<evidence type="ECO:0000256" key="4">
    <source>
        <dbReference type="ARBA" id="ARBA00022827"/>
    </source>
</evidence>
<dbReference type="Proteomes" id="UP001162031">
    <property type="component" value="Unassembled WGS sequence"/>
</dbReference>
<dbReference type="Pfam" id="PF00732">
    <property type="entry name" value="GMC_oxred_N"/>
    <property type="match status" value="1"/>
</dbReference>
<organism evidence="8 9">
    <name type="scientific">Hyaloperonospora brassicae</name>
    <name type="common">Brassica downy mildew</name>
    <name type="synonym">Peronospora brassicae</name>
    <dbReference type="NCBI Taxonomy" id="162125"/>
    <lineage>
        <taxon>Eukaryota</taxon>
        <taxon>Sar</taxon>
        <taxon>Stramenopiles</taxon>
        <taxon>Oomycota</taxon>
        <taxon>Peronosporomycetes</taxon>
        <taxon>Peronosporales</taxon>
        <taxon>Peronosporaceae</taxon>
        <taxon>Hyaloperonospora</taxon>
    </lineage>
</organism>
<evidence type="ECO:0000256" key="1">
    <source>
        <dbReference type="ARBA" id="ARBA00001974"/>
    </source>
</evidence>
<dbReference type="PIRSF" id="PIRSF000137">
    <property type="entry name" value="Alcohol_oxidase"/>
    <property type="match status" value="1"/>
</dbReference>
<evidence type="ECO:0000259" key="7">
    <source>
        <dbReference type="PROSITE" id="PS00624"/>
    </source>
</evidence>
<reference evidence="8" key="1">
    <citation type="submission" date="2022-12" db="EMBL/GenBank/DDBJ databases">
        <authorList>
            <person name="Webb A."/>
        </authorList>
    </citation>
    <scope>NUCLEOTIDE SEQUENCE</scope>
    <source>
        <strain evidence="8">Hp1</strain>
    </source>
</reference>
<comment type="similarity">
    <text evidence="2">Belongs to the GMC oxidoreductase family.</text>
</comment>
<dbReference type="SUPFAM" id="SSF54373">
    <property type="entry name" value="FAD-linked reductases, C-terminal domain"/>
    <property type="match status" value="1"/>
</dbReference>
<dbReference type="GO" id="GO:0016614">
    <property type="term" value="F:oxidoreductase activity, acting on CH-OH group of donors"/>
    <property type="evidence" value="ECO:0007669"/>
    <property type="project" value="InterPro"/>
</dbReference>
<keyword evidence="3" id="KW-0285">Flavoprotein</keyword>
<dbReference type="InterPro" id="IPR036188">
    <property type="entry name" value="FAD/NAD-bd_sf"/>
</dbReference>
<dbReference type="SUPFAM" id="SSF51905">
    <property type="entry name" value="FAD/NAD(P)-binding domain"/>
    <property type="match status" value="1"/>
</dbReference>
<dbReference type="GO" id="GO:0050660">
    <property type="term" value="F:flavin adenine dinucleotide binding"/>
    <property type="evidence" value="ECO:0007669"/>
    <property type="project" value="InterPro"/>
</dbReference>
<accession>A0AAV0TPH6</accession>
<keyword evidence="6" id="KW-0812">Transmembrane</keyword>
<keyword evidence="6" id="KW-1133">Transmembrane helix</keyword>
<feature type="transmembrane region" description="Helical" evidence="6">
    <location>
        <begin position="32"/>
        <end position="53"/>
    </location>
</feature>
<dbReference type="InterPro" id="IPR007867">
    <property type="entry name" value="GMC_OxRtase_C"/>
</dbReference>
<feature type="domain" description="Glucose-methanol-choline oxidoreductase N-terminal" evidence="7">
    <location>
        <begin position="332"/>
        <end position="346"/>
    </location>
</feature>
<dbReference type="PANTHER" id="PTHR11552:SF147">
    <property type="entry name" value="CHOLINE DEHYDROGENASE, MITOCHONDRIAL"/>
    <property type="match status" value="1"/>
</dbReference>
<name>A0AAV0TPH6_HYABA</name>
<evidence type="ECO:0000256" key="2">
    <source>
        <dbReference type="ARBA" id="ARBA00010790"/>
    </source>
</evidence>
<dbReference type="EMBL" id="CANTFL010000599">
    <property type="protein sequence ID" value="CAI5725349.1"/>
    <property type="molecule type" value="Genomic_DNA"/>
</dbReference>
<feature type="binding site" evidence="5">
    <location>
        <position position="293"/>
    </location>
    <ligand>
        <name>FAD</name>
        <dbReference type="ChEBI" id="CHEBI:57692"/>
    </ligand>
</feature>
<evidence type="ECO:0000256" key="5">
    <source>
        <dbReference type="PIRSR" id="PIRSR000137-2"/>
    </source>
</evidence>
<dbReference type="PANTHER" id="PTHR11552">
    <property type="entry name" value="GLUCOSE-METHANOL-CHOLINE GMC OXIDOREDUCTASE"/>
    <property type="match status" value="1"/>
</dbReference>
<sequence length="637" mass="68955">MATTSHDERSSLLHSDVSSPIGRHARRLKNGVALLLVCAAVVACVVVVLRGFIVPPAPVVPPHVHEEQYDAIVIGGGPAGSVVAKLLSDDPWRRVLLIEAGGVSQTQLGGKEAIDSPLNTKGLTPFDVPFYWTIVVNTPPLHWPYPDVNVAKALGGCGVHNAMLYVRVLPSDLERWNIANWTWEKALEIYTSIEDFDGPNTSYHGTHGFFRTSPPAMETALSHEFIEACVEVGIPRTVDFNAPGGRHGVGYYHFNTRDGIRESAAKTFLGPILNNDTAESTRSNFRLMLDTMVTKININAQNVTEGVEVRYANGAVEVIRLAEHGEVIVTAGAINTPKILMLSGLGDRATLEKVGLPLKKHLPWVGMNLQDHPVVGMSFKYKPKQEFDLEAELDAYFAAIDAKNTTASSYGLFGSAGLSAGAFLTPPGSTVPEIQLTLFPRRSEPHISTTATLNHATEVVITVALLHPLARNRVVLVHDDDDSVDDDNVDHLVPHVVSEKSNGVAEHLRPGDVWKISWAIGVVRNITSKLAEKNVIGSEIAPGVGISSGEDLDKWVLSAAFRNSHWVGSACMANTEDEGVVDNHLRVFGIKHLRVADASVMPLIPNGNVHSSVVMVASRAAQILREDEAEYRRSGAS</sequence>
<dbReference type="InterPro" id="IPR012132">
    <property type="entry name" value="GMC_OxRdtase"/>
</dbReference>
<evidence type="ECO:0000313" key="9">
    <source>
        <dbReference type="Proteomes" id="UP001162031"/>
    </source>
</evidence>
<keyword evidence="9" id="KW-1185">Reference proteome</keyword>
<dbReference type="InterPro" id="IPR000172">
    <property type="entry name" value="GMC_OxRdtase_N"/>
</dbReference>